<dbReference type="PANTHER" id="PTHR36509:SF2">
    <property type="entry name" value="BLL3101 PROTEIN"/>
    <property type="match status" value="1"/>
</dbReference>
<dbReference type="PANTHER" id="PTHR36509">
    <property type="entry name" value="BLL3101 PROTEIN"/>
    <property type="match status" value="1"/>
</dbReference>
<protein>
    <submittedName>
        <fullName evidence="4">DUF1214 domain-containing protein</fullName>
    </submittedName>
</protein>
<reference evidence="4" key="1">
    <citation type="submission" date="2022-05" db="EMBL/GenBank/DDBJ databases">
        <authorList>
            <person name="Sun H.-N."/>
        </authorList>
    </citation>
    <scope>NUCLEOTIDE SEQUENCE</scope>
    <source>
        <strain evidence="4">HB14</strain>
    </source>
</reference>
<dbReference type="InterPro" id="IPR010621">
    <property type="entry name" value="DUF1214"/>
</dbReference>
<comment type="caution">
    <text evidence="4">The sequence shown here is derived from an EMBL/GenBank/DDBJ whole genome shotgun (WGS) entry which is preliminary data.</text>
</comment>
<dbReference type="InterPro" id="IPR037050">
    <property type="entry name" value="DUF1254_sf"/>
</dbReference>
<evidence type="ECO:0000313" key="5">
    <source>
        <dbReference type="Proteomes" id="UP001139319"/>
    </source>
</evidence>
<evidence type="ECO:0000313" key="4">
    <source>
        <dbReference type="EMBL" id="MCP8899504.1"/>
    </source>
</evidence>
<dbReference type="EMBL" id="JAMFTH010000002">
    <property type="protein sequence ID" value="MCP8899504.1"/>
    <property type="molecule type" value="Genomic_DNA"/>
</dbReference>
<keyword evidence="5" id="KW-1185">Reference proteome</keyword>
<feature type="signal peptide" evidence="1">
    <location>
        <begin position="1"/>
        <end position="19"/>
    </location>
</feature>
<dbReference type="Gene3D" id="2.60.120.600">
    <property type="entry name" value="Domain of unknown function DUF1214, C-terminal domain"/>
    <property type="match status" value="1"/>
</dbReference>
<dbReference type="Gene3D" id="2.60.40.1610">
    <property type="entry name" value="Domain of unknown function DUF1254"/>
    <property type="match status" value="1"/>
</dbReference>
<dbReference type="Pfam" id="PF06742">
    <property type="entry name" value="DUF1214"/>
    <property type="match status" value="1"/>
</dbReference>
<proteinExistence type="predicted"/>
<gene>
    <name evidence="4" type="ORF">M6D89_09360</name>
</gene>
<reference evidence="4" key="2">
    <citation type="submission" date="2023-01" db="EMBL/GenBank/DDBJ databases">
        <title>Gilvimarinus xylanilyticus HB14 isolated from Caulerpa lentillifera aquaculture base in Hainan, China.</title>
        <authorList>
            <person name="Zhang Y.-J."/>
        </authorList>
    </citation>
    <scope>NUCLEOTIDE SEQUENCE</scope>
    <source>
        <strain evidence="4">HB14</strain>
    </source>
</reference>
<dbReference type="SUPFAM" id="SSF160935">
    <property type="entry name" value="VPA0735-like"/>
    <property type="match status" value="1"/>
</dbReference>
<accession>A0A9X2KTP4</accession>
<evidence type="ECO:0000256" key="1">
    <source>
        <dbReference type="SAM" id="SignalP"/>
    </source>
</evidence>
<dbReference type="Proteomes" id="UP001139319">
    <property type="component" value="Unassembled WGS sequence"/>
</dbReference>
<dbReference type="Pfam" id="PF06863">
    <property type="entry name" value="DUF1254"/>
    <property type="match status" value="1"/>
</dbReference>
<dbReference type="InterPro" id="IPR037049">
    <property type="entry name" value="DUF1214_C_sf"/>
</dbReference>
<evidence type="ECO:0000259" key="2">
    <source>
        <dbReference type="Pfam" id="PF06742"/>
    </source>
</evidence>
<sequence length="457" mass="50968">MKTLLGVTTALLGAVFLSACEPSGDATQNQPQASSASSSPASISDQDIINSYVYLLSRALVVRQEQIDFNNTGLEYNTIKYNEAGKADFVNPNLDVAYMESWIAIDENSAVILSIPEVQNRYYTAQFLDGWGEVITNINERNYPDHPYGDFALCLKPCQVDLPEGAYLIEVPNKKIKMLARVELQDDLQGAIDLQQEFTLRTLGNPDIEPTLDFPGFTNQALPKSNLFSYTEAFIRTPDSMMPNATELQSIARELGDYVAQSQENAERVDRVIGEQAIPQFMQFATTKAGKFANGWLATLTAGNYNGDYWTRTSANFVGIWANTSAEVIYFIAAKDAAGQALVGGKAYRLHFSKDNLPEKNVNSFWSVILVDFPGYKVVDNALNRYNFNNYSEFSYNDDGSLTLYVAPEYNPEWPKSNWLPSPKQQAFNLTLRMYVPKDNVLQGDWFPPALTAIAAH</sequence>
<dbReference type="InterPro" id="IPR010679">
    <property type="entry name" value="DUF1254"/>
</dbReference>
<dbReference type="RefSeq" id="WP_253967801.1">
    <property type="nucleotide sequence ID" value="NZ_JAMFTH010000002.1"/>
</dbReference>
<dbReference type="PROSITE" id="PS51257">
    <property type="entry name" value="PROKAR_LIPOPROTEIN"/>
    <property type="match status" value="1"/>
</dbReference>
<feature type="domain" description="DUF1214" evidence="2">
    <location>
        <begin position="327"/>
        <end position="438"/>
    </location>
</feature>
<name>A0A9X2KTP4_9GAMM</name>
<dbReference type="AlphaFoldDB" id="A0A9X2KTP4"/>
<organism evidence="4 5">
    <name type="scientific">Gilvimarinus xylanilyticus</name>
    <dbReference type="NCBI Taxonomy" id="2944139"/>
    <lineage>
        <taxon>Bacteria</taxon>
        <taxon>Pseudomonadati</taxon>
        <taxon>Pseudomonadota</taxon>
        <taxon>Gammaproteobacteria</taxon>
        <taxon>Cellvibrionales</taxon>
        <taxon>Cellvibrionaceae</taxon>
        <taxon>Gilvimarinus</taxon>
    </lineage>
</organism>
<evidence type="ECO:0000259" key="3">
    <source>
        <dbReference type="Pfam" id="PF06863"/>
    </source>
</evidence>
<feature type="domain" description="DUF1254" evidence="3">
    <location>
        <begin position="82"/>
        <end position="201"/>
    </location>
</feature>
<feature type="chain" id="PRO_5040835177" evidence="1">
    <location>
        <begin position="20"/>
        <end position="457"/>
    </location>
</feature>
<keyword evidence="1" id="KW-0732">Signal</keyword>